<gene>
    <name evidence="1" type="ORF">GSPATT00029920001</name>
</gene>
<accession>A0BL71</accession>
<organism evidence="1 2">
    <name type="scientific">Paramecium tetraurelia</name>
    <dbReference type="NCBI Taxonomy" id="5888"/>
    <lineage>
        <taxon>Eukaryota</taxon>
        <taxon>Sar</taxon>
        <taxon>Alveolata</taxon>
        <taxon>Ciliophora</taxon>
        <taxon>Intramacronucleata</taxon>
        <taxon>Oligohymenophorea</taxon>
        <taxon>Peniculida</taxon>
        <taxon>Parameciidae</taxon>
        <taxon>Paramecium</taxon>
    </lineage>
</organism>
<dbReference type="Proteomes" id="UP000000600">
    <property type="component" value="Unassembled WGS sequence"/>
</dbReference>
<keyword evidence="2" id="KW-1185">Reference proteome</keyword>
<dbReference type="AlphaFoldDB" id="A0BL71"/>
<name>A0BL71_PARTE</name>
<reference evidence="1 2" key="1">
    <citation type="journal article" date="2006" name="Nature">
        <title>Global trends of whole-genome duplications revealed by the ciliate Paramecium tetraurelia.</title>
        <authorList>
            <consortium name="Genoscope"/>
            <person name="Aury J.-M."/>
            <person name="Jaillon O."/>
            <person name="Duret L."/>
            <person name="Noel B."/>
            <person name="Jubin C."/>
            <person name="Porcel B.M."/>
            <person name="Segurens B."/>
            <person name="Daubin V."/>
            <person name="Anthouard V."/>
            <person name="Aiach N."/>
            <person name="Arnaiz O."/>
            <person name="Billaut A."/>
            <person name="Beisson J."/>
            <person name="Blanc I."/>
            <person name="Bouhouche K."/>
            <person name="Camara F."/>
            <person name="Duharcourt S."/>
            <person name="Guigo R."/>
            <person name="Gogendeau D."/>
            <person name="Katinka M."/>
            <person name="Keller A.-M."/>
            <person name="Kissmehl R."/>
            <person name="Klotz C."/>
            <person name="Koll F."/>
            <person name="Le Moue A."/>
            <person name="Lepere C."/>
            <person name="Malinsky S."/>
            <person name="Nowacki M."/>
            <person name="Nowak J.K."/>
            <person name="Plattner H."/>
            <person name="Poulain J."/>
            <person name="Ruiz F."/>
            <person name="Serrano V."/>
            <person name="Zagulski M."/>
            <person name="Dessen P."/>
            <person name="Betermier M."/>
            <person name="Weissenbach J."/>
            <person name="Scarpelli C."/>
            <person name="Schachter V."/>
            <person name="Sperling L."/>
            <person name="Meyer E."/>
            <person name="Cohen J."/>
            <person name="Wincker P."/>
        </authorList>
    </citation>
    <scope>NUCLEOTIDE SEQUENCE [LARGE SCALE GENOMIC DNA]</scope>
    <source>
        <strain evidence="1 2">Stock d4-2</strain>
    </source>
</reference>
<dbReference type="GeneID" id="5012470"/>
<protein>
    <submittedName>
        <fullName evidence="1">Uncharacterized protein</fullName>
    </submittedName>
</protein>
<dbReference type="OrthoDB" id="10558105at2759"/>
<evidence type="ECO:0000313" key="1">
    <source>
        <dbReference type="EMBL" id="CAK59288.1"/>
    </source>
</evidence>
<dbReference type="EMBL" id="CT868001">
    <property type="protein sequence ID" value="CAK59288.1"/>
    <property type="molecule type" value="Genomic_DNA"/>
</dbReference>
<evidence type="ECO:0000313" key="2">
    <source>
        <dbReference type="Proteomes" id="UP000000600"/>
    </source>
</evidence>
<dbReference type="KEGG" id="ptm:GSPATT00029920001"/>
<sequence>MKNIQRSKKEDQKNGEENFDINVVQIKLNLIYSDQLMGSIEKTSRIQMSLEKS</sequence>
<dbReference type="RefSeq" id="XP_001426686.1">
    <property type="nucleotide sequence ID" value="XM_001426649.1"/>
</dbReference>
<dbReference type="InParanoid" id="A0BL71"/>
<dbReference type="HOGENOM" id="CLU_3072817_0_0_1"/>
<proteinExistence type="predicted"/>